<keyword evidence="5" id="KW-0862">Zinc</keyword>
<evidence type="ECO:0000256" key="2">
    <source>
        <dbReference type="ARBA" id="ARBA00015915"/>
    </source>
</evidence>
<keyword evidence="4" id="KW-0732">Signal</keyword>
<name>A0A653E256_9PSED</name>
<dbReference type="Pfam" id="PF01297">
    <property type="entry name" value="ZnuA"/>
    <property type="match status" value="1"/>
</dbReference>
<dbReference type="GO" id="GO:0006829">
    <property type="term" value="P:zinc ion transport"/>
    <property type="evidence" value="ECO:0007669"/>
    <property type="project" value="UniProtKB-KW"/>
</dbReference>
<comment type="similarity">
    <text evidence="1">Belongs to the bacterial solute-binding protein 9 family.</text>
</comment>
<dbReference type="PANTHER" id="PTHR42953">
    <property type="entry name" value="HIGH-AFFINITY ZINC UPTAKE SYSTEM PROTEIN ZNUA-RELATED"/>
    <property type="match status" value="1"/>
</dbReference>
<feature type="region of interest" description="Disordered" evidence="6">
    <location>
        <begin position="132"/>
        <end position="162"/>
    </location>
</feature>
<organism evidence="7">
    <name type="scientific">Pseudomonas marincola</name>
    <dbReference type="NCBI Taxonomy" id="437900"/>
    <lineage>
        <taxon>Bacteria</taxon>
        <taxon>Pseudomonadati</taxon>
        <taxon>Pseudomonadota</taxon>
        <taxon>Gammaproteobacteria</taxon>
        <taxon>Pseudomonadales</taxon>
        <taxon>Pseudomonadaceae</taxon>
        <taxon>Pseudomonas</taxon>
    </lineage>
</organism>
<evidence type="ECO:0000256" key="6">
    <source>
        <dbReference type="SAM" id="MobiDB-lite"/>
    </source>
</evidence>
<evidence type="ECO:0000256" key="1">
    <source>
        <dbReference type="ARBA" id="ARBA00011028"/>
    </source>
</evidence>
<dbReference type="NCBIfam" id="NF007091">
    <property type="entry name" value="PRK09545.1"/>
    <property type="match status" value="1"/>
</dbReference>
<keyword evidence="5" id="KW-0864">Zinc transport</keyword>
<dbReference type="SUPFAM" id="SSF53807">
    <property type="entry name" value="Helical backbone' metal receptor"/>
    <property type="match status" value="1"/>
</dbReference>
<dbReference type="FunFam" id="3.40.50.1980:FF:000028">
    <property type="entry name" value="High-affinity zinc uptake system protein znuA"/>
    <property type="match status" value="1"/>
</dbReference>
<evidence type="ECO:0000256" key="5">
    <source>
        <dbReference type="ARBA" id="ARBA00022906"/>
    </source>
</evidence>
<dbReference type="Gene3D" id="3.40.50.1980">
    <property type="entry name" value="Nitrogenase molybdenum iron protein domain"/>
    <property type="match status" value="2"/>
</dbReference>
<dbReference type="GO" id="GO:0046872">
    <property type="term" value="F:metal ion binding"/>
    <property type="evidence" value="ECO:0007669"/>
    <property type="project" value="InterPro"/>
</dbReference>
<evidence type="ECO:0000313" key="7">
    <source>
        <dbReference type="EMBL" id="VEV96688.1"/>
    </source>
</evidence>
<dbReference type="PANTHER" id="PTHR42953:SF3">
    <property type="entry name" value="HIGH-AFFINITY ZINC UPTAKE SYSTEM PROTEIN ZNUA"/>
    <property type="match status" value="1"/>
</dbReference>
<gene>
    <name evidence="7" type="ORF">PMYSY11_1641</name>
</gene>
<evidence type="ECO:0000256" key="3">
    <source>
        <dbReference type="ARBA" id="ARBA00022448"/>
    </source>
</evidence>
<protein>
    <recommendedName>
        <fullName evidence="2">High-affinity zinc uptake system protein ZnuA</fullName>
    </recommendedName>
</protein>
<dbReference type="InterPro" id="IPR050492">
    <property type="entry name" value="Bact_metal-bind_prot9"/>
</dbReference>
<dbReference type="AlphaFoldDB" id="A0A653E256"/>
<keyword evidence="5" id="KW-0406">Ion transport</keyword>
<dbReference type="InterPro" id="IPR006127">
    <property type="entry name" value="ZnuA-like"/>
</dbReference>
<keyword evidence="3" id="KW-0813">Transport</keyword>
<reference evidence="7" key="1">
    <citation type="submission" date="2019-02" db="EMBL/GenBank/DDBJ databases">
        <authorList>
            <consortium name="Genoscope - CEA"/>
            <person name="William W."/>
        </authorList>
    </citation>
    <scope>NUCLEOTIDE SEQUENCE [LARGE SCALE GENOMIC DNA]</scope>
    <source>
        <strain evidence="7">YSy11</strain>
    </source>
</reference>
<sequence>MILHLLFNWVFPVLRIFAAGALSLATLLGSALARADVQLLTSIKPLQLIAAAVQDGVGTPDVLLPPGATPHQYALRPSDIRRVGNADLFYWVGPELETFLPRVLADRKLPSVAVKDLPGMQLRYFGEGEEAAHAHEDEHAHAHEDEHEHEHEHEHHDHDHRPGSLDAHLWLLPANAEVIAARMAADLTALDPANGDKYAANLQAFKVSVEALDVTLRGQIEPIKHAPYFVFHEGYDYFEAAYGIKHAGVFSALSEVQPGARHVAAMRKQLEQAGPTCVFTEPPLRPRLADTLTEGLPVKVMELDPMGNGLAVNAQGYTTLLANLGRNLSGCLGGL</sequence>
<dbReference type="RefSeq" id="WP_150547998.1">
    <property type="nucleotide sequence ID" value="NZ_LR215729.2"/>
</dbReference>
<accession>A0A653E256</accession>
<proteinExistence type="inferred from homology"/>
<evidence type="ECO:0000256" key="4">
    <source>
        <dbReference type="ARBA" id="ARBA00022729"/>
    </source>
</evidence>
<dbReference type="EMBL" id="LR215729">
    <property type="protein sequence ID" value="VEV96688.1"/>
    <property type="molecule type" value="Genomic_DNA"/>
</dbReference>